<dbReference type="InterPro" id="IPR036513">
    <property type="entry name" value="STAS_dom_sf"/>
</dbReference>
<dbReference type="RefSeq" id="WP_284206162.1">
    <property type="nucleotide sequence ID" value="NZ_BSSU01000002.1"/>
</dbReference>
<reference evidence="1 2" key="1">
    <citation type="submission" date="2023-03" db="EMBL/GenBank/DDBJ databases">
        <title>Draft genome sequence of Thalassotalea eurytherma JCM 18482T.</title>
        <authorList>
            <person name="Sawabe T."/>
        </authorList>
    </citation>
    <scope>NUCLEOTIDE SEQUENCE [LARGE SCALE GENOMIC DNA]</scope>
    <source>
        <strain evidence="1 2">JCM 18482</strain>
    </source>
</reference>
<gene>
    <name evidence="1" type="ORF">theurythT_02910</name>
</gene>
<dbReference type="Gene3D" id="3.40.50.10600">
    <property type="entry name" value="SpoIIaa-like domains"/>
    <property type="match status" value="1"/>
</dbReference>
<comment type="caution">
    <text evidence="1">The sequence shown here is derived from an EMBL/GenBank/DDBJ whole genome shotgun (WGS) entry which is preliminary data.</text>
</comment>
<name>A0ABQ6GZT7_9GAMM</name>
<organism evidence="1 2">
    <name type="scientific">Thalassotalea eurytherma</name>
    <dbReference type="NCBI Taxonomy" id="1144278"/>
    <lineage>
        <taxon>Bacteria</taxon>
        <taxon>Pseudomonadati</taxon>
        <taxon>Pseudomonadota</taxon>
        <taxon>Gammaproteobacteria</taxon>
        <taxon>Alteromonadales</taxon>
        <taxon>Colwelliaceae</taxon>
        <taxon>Thalassotalea</taxon>
    </lineage>
</organism>
<dbReference type="InterPro" id="IPR038396">
    <property type="entry name" value="SpoIIAA-like_sf"/>
</dbReference>
<evidence type="ECO:0008006" key="3">
    <source>
        <dbReference type="Google" id="ProtNLM"/>
    </source>
</evidence>
<dbReference type="Proteomes" id="UP001157133">
    <property type="component" value="Unassembled WGS sequence"/>
</dbReference>
<dbReference type="InterPro" id="IPR021866">
    <property type="entry name" value="SpoIIAA-like"/>
</dbReference>
<dbReference type="Pfam" id="PF11964">
    <property type="entry name" value="SpoIIAA-like"/>
    <property type="match status" value="1"/>
</dbReference>
<sequence length="121" mass="13266">MLHVTLQPNYGIAILEPEGALTEADFLEAKGIIDPYIAGSGGLKGVMIYTKDFPGWESFSALLSHLSFVKEHHKFITKVALVTDSVMGNLLTPLVTHFVSAKVQLFAYSNVESAKSWLLEN</sequence>
<keyword evidence="2" id="KW-1185">Reference proteome</keyword>
<proteinExistence type="predicted"/>
<accession>A0ABQ6GZT7</accession>
<dbReference type="EMBL" id="BSSU01000002">
    <property type="protein sequence ID" value="GLX80839.1"/>
    <property type="molecule type" value="Genomic_DNA"/>
</dbReference>
<evidence type="ECO:0000313" key="2">
    <source>
        <dbReference type="Proteomes" id="UP001157133"/>
    </source>
</evidence>
<evidence type="ECO:0000313" key="1">
    <source>
        <dbReference type="EMBL" id="GLX80839.1"/>
    </source>
</evidence>
<protein>
    <recommendedName>
        <fullName evidence="3">STAS/SEC14 domain-containing protein</fullName>
    </recommendedName>
</protein>
<dbReference type="SUPFAM" id="SSF52091">
    <property type="entry name" value="SpoIIaa-like"/>
    <property type="match status" value="1"/>
</dbReference>